<name>A0AAW4NHX9_9BACT</name>
<dbReference type="InterPro" id="IPR020864">
    <property type="entry name" value="MACPF"/>
</dbReference>
<dbReference type="Proteomes" id="UP001196316">
    <property type="component" value="Unassembled WGS sequence"/>
</dbReference>
<dbReference type="EMBL" id="JAHOEP010000064">
    <property type="protein sequence ID" value="MBV3409554.1"/>
    <property type="molecule type" value="Genomic_DNA"/>
</dbReference>
<evidence type="ECO:0000259" key="1">
    <source>
        <dbReference type="Pfam" id="PF01823"/>
    </source>
</evidence>
<accession>A0AAW4NHX9</accession>
<feature type="domain" description="MACPF" evidence="1">
    <location>
        <begin position="132"/>
        <end position="271"/>
    </location>
</feature>
<organism evidence="2 3">
    <name type="scientific">Segatella copri</name>
    <dbReference type="NCBI Taxonomy" id="165179"/>
    <lineage>
        <taxon>Bacteria</taxon>
        <taxon>Pseudomonadati</taxon>
        <taxon>Bacteroidota</taxon>
        <taxon>Bacteroidia</taxon>
        <taxon>Bacteroidales</taxon>
        <taxon>Prevotellaceae</taxon>
        <taxon>Segatella</taxon>
    </lineage>
</organism>
<sequence>MCNKPMTLKTVNTNDVNLVSKTGLGCGVDITGVLGTNESVKTQILDYNLLVQKALVELDDAEMLYDVDRSGKDYSEMTNSINSCLAGKISLGVKGLSFGSNLSRSFNKSTKQVDIYEYAEKMIIRKMYALNVKPFVLDTLRDYIPTEVWNEINATDNANPSSAARLDKNRIKELYKKYGTHVTTKTFYGCMYEYIMRREQNNWETSIEKLLKMDVTAKVPIPDTGATVDGEKHITFEPKDKECRENSNVETVEHRYGGDTSVKDVNAWMNSCVKGEKNNCALLGYSLGIDSATDSGLIPLYQLLDFSDPRRQAMIDALQEYMNEYGLKVEQRNMVIVDAIAMHITSGAVKDFLYADDINGIRRKFYRLEENMYDYVKGVTKGKMYFYYALGHLTGNAVVEMKFCGKGDADGDWKLRGCNSNEGVTGCLKDRYLAIKLRNVNNYPDQKMYVTGFGVKVKKNIKAVSKGTEVGFNWTASGDGWYSGGLIHDDVKCVYTKDKINNF</sequence>
<comment type="caution">
    <text evidence="2">The sequence shown here is derived from an EMBL/GenBank/DDBJ whole genome shotgun (WGS) entry which is preliminary data.</text>
</comment>
<proteinExistence type="predicted"/>
<dbReference type="Pfam" id="PF01823">
    <property type="entry name" value="MACPF"/>
    <property type="match status" value="1"/>
</dbReference>
<gene>
    <name evidence="2" type="ORF">KSW80_14320</name>
</gene>
<protein>
    <recommendedName>
        <fullName evidence="1">MACPF domain-containing protein</fullName>
    </recommendedName>
</protein>
<reference evidence="2" key="1">
    <citation type="submission" date="2021-06" db="EMBL/GenBank/DDBJ databases">
        <title>Collection of gut derived symbiotic bacterial strains cultured from healthy donors.</title>
        <authorList>
            <person name="Lin H."/>
            <person name="Littmann E."/>
            <person name="Pamer E.G."/>
        </authorList>
    </citation>
    <scope>NUCLEOTIDE SEQUENCE</scope>
    <source>
        <strain evidence="2">MSK.21.60</strain>
    </source>
</reference>
<evidence type="ECO:0000313" key="2">
    <source>
        <dbReference type="EMBL" id="MBV3409554.1"/>
    </source>
</evidence>
<dbReference type="AlphaFoldDB" id="A0AAW4NHX9"/>
<evidence type="ECO:0000313" key="3">
    <source>
        <dbReference type="Proteomes" id="UP001196316"/>
    </source>
</evidence>
<dbReference type="RefSeq" id="WP_217327171.1">
    <property type="nucleotide sequence ID" value="NZ_JAHOEK010000064.1"/>
</dbReference>